<evidence type="ECO:0000259" key="2">
    <source>
        <dbReference type="Pfam" id="PF20978"/>
    </source>
</evidence>
<organism evidence="3 4">
    <name type="scientific">Daldinia eschscholtzii</name>
    <dbReference type="NCBI Taxonomy" id="292717"/>
    <lineage>
        <taxon>Eukaryota</taxon>
        <taxon>Fungi</taxon>
        <taxon>Dikarya</taxon>
        <taxon>Ascomycota</taxon>
        <taxon>Pezizomycotina</taxon>
        <taxon>Sordariomycetes</taxon>
        <taxon>Xylariomycetidae</taxon>
        <taxon>Xylariales</taxon>
        <taxon>Hypoxylaceae</taxon>
        <taxon>Daldinia</taxon>
    </lineage>
</organism>
<feature type="domain" description="Glutamyl-tRNA amidotransferase complex subunit Gta3" evidence="2">
    <location>
        <begin position="66"/>
        <end position="122"/>
    </location>
</feature>
<protein>
    <recommendedName>
        <fullName evidence="2">Glutamyl-tRNA amidotransferase complex subunit Gta3 domain-containing protein</fullName>
    </recommendedName>
</protein>
<dbReference type="AlphaFoldDB" id="A0AAX6MRJ6"/>
<dbReference type="InterPro" id="IPR049545">
    <property type="entry name" value="Gta3_dom"/>
</dbReference>
<gene>
    <name evidence="3" type="ORF">Daesc_002876</name>
</gene>
<dbReference type="Pfam" id="PF20978">
    <property type="entry name" value="Gta3"/>
    <property type="match status" value="1"/>
</dbReference>
<dbReference type="GO" id="GO:0005739">
    <property type="term" value="C:mitochondrion"/>
    <property type="evidence" value="ECO:0007669"/>
    <property type="project" value="TreeGrafter"/>
</dbReference>
<sequence>MNPRICSHCRKALYQSLQRRRLRTLSSASTRQTSSSSESLAALLSKSTWSVRSLLPGSPSTSSSADTEVEITPQTLHHLLRLSALPPPSSPSEEALMLSTLTSQLHFVRAVRSVDTAGVEPLRAIRDETCIGQREQTIGLEQLKEALANEDVVGHARRPRRRQQQWESSHVTNPEVEGWDVLAGASETAGRYFVVRTGSTAGPTQTDARQGEEKTKET</sequence>
<dbReference type="GO" id="GO:0070681">
    <property type="term" value="P:glutaminyl-tRNAGln biosynthesis via transamidation"/>
    <property type="evidence" value="ECO:0007669"/>
    <property type="project" value="TreeGrafter"/>
</dbReference>
<feature type="compositionally biased region" description="Polar residues" evidence="1">
    <location>
        <begin position="197"/>
        <end position="208"/>
    </location>
</feature>
<dbReference type="GO" id="GO:0032543">
    <property type="term" value="P:mitochondrial translation"/>
    <property type="evidence" value="ECO:0007669"/>
    <property type="project" value="TreeGrafter"/>
</dbReference>
<comment type="caution">
    <text evidence="3">The sequence shown here is derived from an EMBL/GenBank/DDBJ whole genome shotgun (WGS) entry which is preliminary data.</text>
</comment>
<feature type="region of interest" description="Disordered" evidence="1">
    <location>
        <begin position="195"/>
        <end position="218"/>
    </location>
</feature>
<dbReference type="GO" id="GO:0006450">
    <property type="term" value="P:regulation of translational fidelity"/>
    <property type="evidence" value="ECO:0007669"/>
    <property type="project" value="InterPro"/>
</dbReference>
<dbReference type="InterPro" id="IPR003837">
    <property type="entry name" value="GatC"/>
</dbReference>
<name>A0AAX6MRJ6_9PEZI</name>
<feature type="compositionally biased region" description="Basic and acidic residues" evidence="1">
    <location>
        <begin position="209"/>
        <end position="218"/>
    </location>
</feature>
<accession>A0AAX6MRJ6</accession>
<dbReference type="EMBL" id="JBANMG010000003">
    <property type="protein sequence ID" value="KAK6955245.1"/>
    <property type="molecule type" value="Genomic_DNA"/>
</dbReference>
<dbReference type="Proteomes" id="UP001369815">
    <property type="component" value="Unassembled WGS sequence"/>
</dbReference>
<dbReference type="PANTHER" id="PTHR15004">
    <property type="entry name" value="GLUTAMYL-TRNA(GLN) AMIDOTRANSFERASE SUBUNIT C, MITOCHONDRIAL"/>
    <property type="match status" value="1"/>
</dbReference>
<dbReference type="GO" id="GO:0030956">
    <property type="term" value="C:glutamyl-tRNA(Gln) amidotransferase complex"/>
    <property type="evidence" value="ECO:0007669"/>
    <property type="project" value="TreeGrafter"/>
</dbReference>
<keyword evidence="4" id="KW-1185">Reference proteome</keyword>
<evidence type="ECO:0000313" key="4">
    <source>
        <dbReference type="Proteomes" id="UP001369815"/>
    </source>
</evidence>
<evidence type="ECO:0000256" key="1">
    <source>
        <dbReference type="SAM" id="MobiDB-lite"/>
    </source>
</evidence>
<evidence type="ECO:0000313" key="3">
    <source>
        <dbReference type="EMBL" id="KAK6955245.1"/>
    </source>
</evidence>
<reference evidence="3 4" key="1">
    <citation type="journal article" date="2024" name="Front Chem Biol">
        <title>Unveiling the potential of Daldinia eschscholtzii MFLUCC 19-0629 through bioactivity and bioinformatics studies for enhanced sustainable agriculture production.</title>
        <authorList>
            <person name="Brooks S."/>
            <person name="Weaver J.A."/>
            <person name="Klomchit A."/>
            <person name="Alharthi S.A."/>
            <person name="Onlamun T."/>
            <person name="Nurani R."/>
            <person name="Vong T.K."/>
            <person name="Alberti F."/>
            <person name="Greco C."/>
        </authorList>
    </citation>
    <scope>NUCLEOTIDE SEQUENCE [LARGE SCALE GENOMIC DNA]</scope>
    <source>
        <strain evidence="3">MFLUCC 19-0629</strain>
    </source>
</reference>
<dbReference type="PANTHER" id="PTHR15004:SF0">
    <property type="entry name" value="GLUTAMYL-TRNA(GLN) AMIDOTRANSFERASE SUBUNIT C, MITOCHONDRIAL"/>
    <property type="match status" value="1"/>
</dbReference>
<proteinExistence type="predicted"/>